<comment type="caution">
    <text evidence="7">The sequence shown here is derived from an EMBL/GenBank/DDBJ whole genome shotgun (WGS) entry which is preliminary data.</text>
</comment>
<evidence type="ECO:0000256" key="2">
    <source>
        <dbReference type="ARBA" id="ARBA00022723"/>
    </source>
</evidence>
<keyword evidence="8" id="KW-1185">Reference proteome</keyword>
<feature type="chain" id="PRO_5019264556" evidence="6">
    <location>
        <begin position="22"/>
        <end position="143"/>
    </location>
</feature>
<feature type="signal peptide" evidence="6">
    <location>
        <begin position="1"/>
        <end position="21"/>
    </location>
</feature>
<gene>
    <name evidence="7" type="ORF">B4U80_03669</name>
</gene>
<name>A0A443RUG1_9ACAR</name>
<evidence type="ECO:0000256" key="3">
    <source>
        <dbReference type="ARBA" id="ARBA00022842"/>
    </source>
</evidence>
<dbReference type="GO" id="GO:0008081">
    <property type="term" value="F:phosphoric diester hydrolase activity"/>
    <property type="evidence" value="ECO:0007669"/>
    <property type="project" value="InterPro"/>
</dbReference>
<organism evidence="7 8">
    <name type="scientific">Leptotrombidium deliense</name>
    <dbReference type="NCBI Taxonomy" id="299467"/>
    <lineage>
        <taxon>Eukaryota</taxon>
        <taxon>Metazoa</taxon>
        <taxon>Ecdysozoa</taxon>
        <taxon>Arthropoda</taxon>
        <taxon>Chelicerata</taxon>
        <taxon>Arachnida</taxon>
        <taxon>Acari</taxon>
        <taxon>Acariformes</taxon>
        <taxon>Trombidiformes</taxon>
        <taxon>Prostigmata</taxon>
        <taxon>Anystina</taxon>
        <taxon>Parasitengona</taxon>
        <taxon>Trombiculoidea</taxon>
        <taxon>Trombiculidae</taxon>
        <taxon>Leptotrombidium</taxon>
    </lineage>
</organism>
<dbReference type="GO" id="GO:0016829">
    <property type="term" value="F:lyase activity"/>
    <property type="evidence" value="ECO:0007669"/>
    <property type="project" value="UniProtKB-KW"/>
</dbReference>
<keyword evidence="6" id="KW-0732">Signal</keyword>
<keyword evidence="4" id="KW-1015">Disulfide bond</keyword>
<dbReference type="AlphaFoldDB" id="A0A443RUG1"/>
<evidence type="ECO:0000256" key="5">
    <source>
        <dbReference type="ARBA" id="ARBA00023239"/>
    </source>
</evidence>
<comment type="catalytic activity">
    <reaction evidence="1">
        <text>an N-(acyl)-sphingosylphosphoethanolamine = an N-(acyl)-sphingosyl-1,3-cyclic phosphate + ethanolamine</text>
        <dbReference type="Rhea" id="RHEA:60648"/>
        <dbReference type="ChEBI" id="CHEBI:57603"/>
        <dbReference type="ChEBI" id="CHEBI:143891"/>
        <dbReference type="ChEBI" id="CHEBI:143892"/>
    </reaction>
</comment>
<evidence type="ECO:0000256" key="6">
    <source>
        <dbReference type="SAM" id="SignalP"/>
    </source>
</evidence>
<dbReference type="VEuPathDB" id="VectorBase:LDEU013351"/>
<keyword evidence="3" id="KW-0460">Magnesium</keyword>
<keyword evidence="2" id="KW-0479">Metal-binding</keyword>
<protein>
    <submittedName>
        <fullName evidence="7">Uncharacterized protein</fullName>
    </submittedName>
</protein>
<reference evidence="7 8" key="1">
    <citation type="journal article" date="2018" name="Gigascience">
        <title>Genomes of trombidid mites reveal novel predicted allergens and laterally-transferred genes associated with secondary metabolism.</title>
        <authorList>
            <person name="Dong X."/>
            <person name="Chaisiri K."/>
            <person name="Xia D."/>
            <person name="Armstrong S.D."/>
            <person name="Fang Y."/>
            <person name="Donnelly M.J."/>
            <person name="Kadowaki T."/>
            <person name="McGarry J.W."/>
            <person name="Darby A.C."/>
            <person name="Makepeace B.L."/>
        </authorList>
    </citation>
    <scope>NUCLEOTIDE SEQUENCE [LARGE SCALE GENOMIC DNA]</scope>
    <source>
        <strain evidence="7">UoL-UT</strain>
    </source>
</reference>
<dbReference type="OrthoDB" id="1058301at2759"/>
<evidence type="ECO:0000313" key="7">
    <source>
        <dbReference type="EMBL" id="RWS18689.1"/>
    </source>
</evidence>
<sequence length="143" mass="16025">MTFKNLLLLLITLFLEDGVFSQLDLENDTCKPDQRRPFYLIGHMVNGINQIDDFLNAGCNAIEADVTFKADGIAWKTYHGSPCDCYRICNYESDLFEYLEYAQNITTPGNDGYRSSFVLLVLDLKTGGIDTKSLSSAGKIFAN</sequence>
<dbReference type="EMBL" id="NCKV01035844">
    <property type="protein sequence ID" value="RWS18689.1"/>
    <property type="molecule type" value="Genomic_DNA"/>
</dbReference>
<dbReference type="Gene3D" id="3.20.20.190">
    <property type="entry name" value="Phosphatidylinositol (PI) phosphodiesterase"/>
    <property type="match status" value="1"/>
</dbReference>
<accession>A0A443RUG1</accession>
<evidence type="ECO:0000256" key="1">
    <source>
        <dbReference type="ARBA" id="ARBA00000110"/>
    </source>
</evidence>
<dbReference type="GO" id="GO:0006629">
    <property type="term" value="P:lipid metabolic process"/>
    <property type="evidence" value="ECO:0007669"/>
    <property type="project" value="InterPro"/>
</dbReference>
<proteinExistence type="predicted"/>
<feature type="non-terminal residue" evidence="7">
    <location>
        <position position="143"/>
    </location>
</feature>
<keyword evidence="5" id="KW-0456">Lyase</keyword>
<dbReference type="InterPro" id="IPR017946">
    <property type="entry name" value="PLC-like_Pdiesterase_TIM-brl"/>
</dbReference>
<evidence type="ECO:0000313" key="8">
    <source>
        <dbReference type="Proteomes" id="UP000288716"/>
    </source>
</evidence>
<dbReference type="Proteomes" id="UP000288716">
    <property type="component" value="Unassembled WGS sequence"/>
</dbReference>
<evidence type="ECO:0000256" key="4">
    <source>
        <dbReference type="ARBA" id="ARBA00023157"/>
    </source>
</evidence>
<dbReference type="GO" id="GO:0046872">
    <property type="term" value="F:metal ion binding"/>
    <property type="evidence" value="ECO:0007669"/>
    <property type="project" value="UniProtKB-KW"/>
</dbReference>